<dbReference type="Gene3D" id="3.40.50.150">
    <property type="entry name" value="Vaccinia Virus protein VP39"/>
    <property type="match status" value="1"/>
</dbReference>
<dbReference type="EMBL" id="JBBPBM010000001">
    <property type="protein sequence ID" value="KAK8601114.1"/>
    <property type="molecule type" value="Genomic_DNA"/>
</dbReference>
<evidence type="ECO:0000313" key="2">
    <source>
        <dbReference type="EMBL" id="KAK8601114.1"/>
    </source>
</evidence>
<dbReference type="InterPro" id="IPR013216">
    <property type="entry name" value="Methyltransf_11"/>
</dbReference>
<dbReference type="PANTHER" id="PTHR45085">
    <property type="entry name" value="F21J9.14"/>
    <property type="match status" value="1"/>
</dbReference>
<protein>
    <recommendedName>
        <fullName evidence="1">Methyltransferase type 11 domain-containing protein</fullName>
    </recommendedName>
</protein>
<accession>A0ABR2GFQ1</accession>
<dbReference type="SUPFAM" id="SSF53335">
    <property type="entry name" value="S-adenosyl-L-methionine-dependent methyltransferases"/>
    <property type="match status" value="1"/>
</dbReference>
<dbReference type="Pfam" id="PF08241">
    <property type="entry name" value="Methyltransf_11"/>
    <property type="match status" value="1"/>
</dbReference>
<evidence type="ECO:0000313" key="3">
    <source>
        <dbReference type="Proteomes" id="UP001472677"/>
    </source>
</evidence>
<gene>
    <name evidence="2" type="ORF">V6N12_050956</name>
</gene>
<organism evidence="2 3">
    <name type="scientific">Hibiscus sabdariffa</name>
    <name type="common">roselle</name>
    <dbReference type="NCBI Taxonomy" id="183260"/>
    <lineage>
        <taxon>Eukaryota</taxon>
        <taxon>Viridiplantae</taxon>
        <taxon>Streptophyta</taxon>
        <taxon>Embryophyta</taxon>
        <taxon>Tracheophyta</taxon>
        <taxon>Spermatophyta</taxon>
        <taxon>Magnoliopsida</taxon>
        <taxon>eudicotyledons</taxon>
        <taxon>Gunneridae</taxon>
        <taxon>Pentapetalae</taxon>
        <taxon>rosids</taxon>
        <taxon>malvids</taxon>
        <taxon>Malvales</taxon>
        <taxon>Malvaceae</taxon>
        <taxon>Malvoideae</taxon>
        <taxon>Hibiscus</taxon>
    </lineage>
</organism>
<comment type="caution">
    <text evidence="2">The sequence shown here is derived from an EMBL/GenBank/DDBJ whole genome shotgun (WGS) entry which is preliminary data.</text>
</comment>
<dbReference type="PANTHER" id="PTHR45085:SF3">
    <property type="entry name" value="S-ADENOSYL-L-METHIONINE-DEPENDENT METHYLTRANSFERASES SUPERFAMILY PROTEIN"/>
    <property type="match status" value="1"/>
</dbReference>
<evidence type="ECO:0000259" key="1">
    <source>
        <dbReference type="Pfam" id="PF08241"/>
    </source>
</evidence>
<dbReference type="CDD" id="cd02440">
    <property type="entry name" value="AdoMet_MTases"/>
    <property type="match status" value="1"/>
</dbReference>
<dbReference type="Proteomes" id="UP001472677">
    <property type="component" value="Unassembled WGS sequence"/>
</dbReference>
<reference evidence="2 3" key="1">
    <citation type="journal article" date="2024" name="G3 (Bethesda)">
        <title>Genome assembly of Hibiscus sabdariffa L. provides insights into metabolisms of medicinal natural products.</title>
        <authorList>
            <person name="Kim T."/>
        </authorList>
    </citation>
    <scope>NUCLEOTIDE SEQUENCE [LARGE SCALE GENOMIC DNA]</scope>
    <source>
        <strain evidence="2">TK-2024</strain>
        <tissue evidence="2">Old leaves</tissue>
    </source>
</reference>
<sequence length="248" mass="28178">MIMLQFHGKSLKSHKKTKMERHIQRVLIKVSFVSATLATLILLLLLLQIPETCIPANAPKKPHLRFPKSTCDFSARYYLPHHKKSARLWSSKSWMTKVSSYTQFFTQLYQMGVLKNHSKVLCVSAGAGHEIMALTKMGVEDVTGVELIETLPLVSRADPHNLPFFDGAFDVAFTGHFEEALYPLQCAGEMERTVRKGGVIVVAVEQCNEEEVKDIYRLFRRSRLLDSSHVTFQGRRVTRIVMKNKAST</sequence>
<name>A0ABR2GFQ1_9ROSI</name>
<feature type="domain" description="Methyltransferase type 11" evidence="1">
    <location>
        <begin position="121"/>
        <end position="202"/>
    </location>
</feature>
<keyword evidence="3" id="KW-1185">Reference proteome</keyword>
<dbReference type="InterPro" id="IPR029063">
    <property type="entry name" value="SAM-dependent_MTases_sf"/>
</dbReference>
<proteinExistence type="predicted"/>